<sequence length="126" mass="14409">MDEMRIDKWLWAARFFKTRSAAQEEVSLGRVLVDGSRAKPSRSIRPGNLLEIRRGEEVFKVYVEGLSNTRGPAAVAQKLYRETQESKTMREARAAAAKIAFEPSVVRKGRPTKKEGRELRRFKDSL</sequence>
<evidence type="ECO:0000256" key="3">
    <source>
        <dbReference type="ARBA" id="ARBA00023125"/>
    </source>
</evidence>
<evidence type="ECO:0000259" key="6">
    <source>
        <dbReference type="SMART" id="SM00363"/>
    </source>
</evidence>
<dbReference type="Pfam" id="PF01479">
    <property type="entry name" value="S4"/>
    <property type="match status" value="1"/>
</dbReference>
<evidence type="ECO:0000256" key="4">
    <source>
        <dbReference type="PROSITE-ProRule" id="PRU00182"/>
    </source>
</evidence>
<keyword evidence="3" id="KW-0238">DNA-binding</keyword>
<dbReference type="InterPro" id="IPR025708">
    <property type="entry name" value="HSP15"/>
</dbReference>
<keyword evidence="2 4" id="KW-0694">RNA-binding</keyword>
<evidence type="ECO:0000256" key="2">
    <source>
        <dbReference type="ARBA" id="ARBA00022884"/>
    </source>
</evidence>
<evidence type="ECO:0000256" key="5">
    <source>
        <dbReference type="SAM" id="MobiDB-lite"/>
    </source>
</evidence>
<organism evidence="7 8">
    <name type="scientific">Sutterella wadsworthensis HGA0223</name>
    <dbReference type="NCBI Taxonomy" id="1203554"/>
    <lineage>
        <taxon>Bacteria</taxon>
        <taxon>Pseudomonadati</taxon>
        <taxon>Pseudomonadota</taxon>
        <taxon>Betaproteobacteria</taxon>
        <taxon>Burkholderiales</taxon>
        <taxon>Sutterellaceae</taxon>
        <taxon>Sutterella</taxon>
    </lineage>
</organism>
<dbReference type="GO" id="GO:0003677">
    <property type="term" value="F:DNA binding"/>
    <property type="evidence" value="ECO:0007669"/>
    <property type="project" value="UniProtKB-KW"/>
</dbReference>
<proteinExistence type="inferred from homology"/>
<keyword evidence="8" id="KW-1185">Reference proteome</keyword>
<dbReference type="PATRIC" id="fig|1203554.3.peg.2526"/>
<dbReference type="GO" id="GO:0034605">
    <property type="term" value="P:cellular response to heat"/>
    <property type="evidence" value="ECO:0007669"/>
    <property type="project" value="InterPro"/>
</dbReference>
<dbReference type="PIRSF" id="PIRSF016821">
    <property type="entry name" value="HSP15"/>
    <property type="match status" value="1"/>
</dbReference>
<dbReference type="EMBL" id="ATCF01000039">
    <property type="protein sequence ID" value="EPD97398.1"/>
    <property type="molecule type" value="Genomic_DNA"/>
</dbReference>
<evidence type="ECO:0000313" key="7">
    <source>
        <dbReference type="EMBL" id="EPD97398.1"/>
    </source>
</evidence>
<comment type="similarity">
    <text evidence="1">Belongs to the HSP15 family.</text>
</comment>
<feature type="compositionally biased region" description="Basic and acidic residues" evidence="5">
    <location>
        <begin position="112"/>
        <end position="126"/>
    </location>
</feature>
<feature type="domain" description="RNA-binding S4" evidence="6">
    <location>
        <begin position="4"/>
        <end position="64"/>
    </location>
</feature>
<name>S3B7P9_9BURK</name>
<comment type="caution">
    <text evidence="7">The sequence shown here is derived from an EMBL/GenBank/DDBJ whole genome shotgun (WGS) entry which is preliminary data.</text>
</comment>
<dbReference type="Proteomes" id="UP000014400">
    <property type="component" value="Unassembled WGS sequence"/>
</dbReference>
<dbReference type="CDD" id="cd00165">
    <property type="entry name" value="S4"/>
    <property type="match status" value="1"/>
</dbReference>
<dbReference type="AlphaFoldDB" id="S3B7P9"/>
<dbReference type="GO" id="GO:0003727">
    <property type="term" value="F:single-stranded RNA binding"/>
    <property type="evidence" value="ECO:0007669"/>
    <property type="project" value="InterPro"/>
</dbReference>
<dbReference type="HOGENOM" id="CLU_101003_2_1_4"/>
<reference evidence="7 8" key="1">
    <citation type="submission" date="2013-04" db="EMBL/GenBank/DDBJ databases">
        <title>The Genome Sequence of Sutterella wadsworthensis HGA0223.</title>
        <authorList>
            <consortium name="The Broad Institute Genomics Platform"/>
            <person name="Earl A."/>
            <person name="Ward D."/>
            <person name="Feldgarden M."/>
            <person name="Gevers D."/>
            <person name="Schmidt T.M."/>
            <person name="Dover J."/>
            <person name="Dai D."/>
            <person name="Walker B."/>
            <person name="Young S."/>
            <person name="Zeng Q."/>
            <person name="Gargeya S."/>
            <person name="Fitzgerald M."/>
            <person name="Haas B."/>
            <person name="Abouelleil A."/>
            <person name="Allen A.W."/>
            <person name="Alvarado L."/>
            <person name="Arachchi H.M."/>
            <person name="Berlin A.M."/>
            <person name="Chapman S.B."/>
            <person name="Gainer-Dewar J."/>
            <person name="Goldberg J."/>
            <person name="Griggs A."/>
            <person name="Gujja S."/>
            <person name="Hansen M."/>
            <person name="Howarth C."/>
            <person name="Imamovic A."/>
            <person name="Ireland A."/>
            <person name="Larimer J."/>
            <person name="McCowan C."/>
            <person name="Murphy C."/>
            <person name="Pearson M."/>
            <person name="Poon T.W."/>
            <person name="Priest M."/>
            <person name="Roberts A."/>
            <person name="Saif S."/>
            <person name="Shea T."/>
            <person name="Sisk P."/>
            <person name="Sykes S."/>
            <person name="Wortman J."/>
            <person name="Nusbaum C."/>
            <person name="Birren B."/>
        </authorList>
    </citation>
    <scope>NUCLEOTIDE SEQUENCE [LARGE SCALE GENOMIC DNA]</scope>
    <source>
        <strain evidence="7 8">HGA0223</strain>
    </source>
</reference>
<dbReference type="eggNOG" id="COG1188">
    <property type="taxonomic scope" value="Bacteria"/>
</dbReference>
<evidence type="ECO:0000313" key="8">
    <source>
        <dbReference type="Proteomes" id="UP000014400"/>
    </source>
</evidence>
<dbReference type="Gene3D" id="3.10.290.10">
    <property type="entry name" value="RNA-binding S4 domain"/>
    <property type="match status" value="1"/>
</dbReference>
<dbReference type="InterPro" id="IPR036986">
    <property type="entry name" value="S4_RNA-bd_sf"/>
</dbReference>
<feature type="region of interest" description="Disordered" evidence="5">
    <location>
        <begin position="107"/>
        <end position="126"/>
    </location>
</feature>
<protein>
    <recommendedName>
        <fullName evidence="6">RNA-binding S4 domain-containing protein</fullName>
    </recommendedName>
</protein>
<dbReference type="GO" id="GO:0043023">
    <property type="term" value="F:ribosomal large subunit binding"/>
    <property type="evidence" value="ECO:0007669"/>
    <property type="project" value="InterPro"/>
</dbReference>
<evidence type="ECO:0000256" key="1">
    <source>
        <dbReference type="ARBA" id="ARBA00008396"/>
    </source>
</evidence>
<dbReference type="SUPFAM" id="SSF55174">
    <property type="entry name" value="Alpha-L RNA-binding motif"/>
    <property type="match status" value="1"/>
</dbReference>
<dbReference type="STRING" id="1203554.HMPREF1476_02450"/>
<accession>S3B7P9</accession>
<gene>
    <name evidence="7" type="ORF">HMPREF1476_02450</name>
</gene>
<dbReference type="SMART" id="SM00363">
    <property type="entry name" value="S4"/>
    <property type="match status" value="1"/>
</dbReference>
<dbReference type="PROSITE" id="PS50889">
    <property type="entry name" value="S4"/>
    <property type="match status" value="1"/>
</dbReference>
<dbReference type="InterPro" id="IPR002942">
    <property type="entry name" value="S4_RNA-bd"/>
</dbReference>